<evidence type="ECO:0000313" key="2">
    <source>
        <dbReference type="EMBL" id="SHM59830.1"/>
    </source>
</evidence>
<dbReference type="EMBL" id="FRBI01000012">
    <property type="protein sequence ID" value="SHM59830.1"/>
    <property type="molecule type" value="Genomic_DNA"/>
</dbReference>
<dbReference type="RefSeq" id="WP_073500170.1">
    <property type="nucleotide sequence ID" value="NZ_FRBI01000012.1"/>
</dbReference>
<dbReference type="Pfam" id="PF04149">
    <property type="entry name" value="DUF397"/>
    <property type="match status" value="1"/>
</dbReference>
<evidence type="ECO:0000259" key="1">
    <source>
        <dbReference type="Pfam" id="PF04149"/>
    </source>
</evidence>
<sequence length="73" mass="7646">MTSRYIPDASALTTWRKSSFSGGDNGSCVEVADGVPGVMPVRDSKDPQGPALVFPAAAWTAFLADVKAGRFGR</sequence>
<evidence type="ECO:0000313" key="3">
    <source>
        <dbReference type="Proteomes" id="UP000184111"/>
    </source>
</evidence>
<dbReference type="InterPro" id="IPR007278">
    <property type="entry name" value="DUF397"/>
</dbReference>
<reference evidence="2 3" key="1">
    <citation type="submission" date="2016-11" db="EMBL/GenBank/DDBJ databases">
        <authorList>
            <person name="Jaros S."/>
            <person name="Januszkiewicz K."/>
            <person name="Wedrychowicz H."/>
        </authorList>
    </citation>
    <scope>NUCLEOTIDE SEQUENCE [LARGE SCALE GENOMIC DNA]</scope>
    <source>
        <strain evidence="2 3">CGMCC 4.2025</strain>
    </source>
</reference>
<protein>
    <recommendedName>
        <fullName evidence="1">DUF397 domain-containing protein</fullName>
    </recommendedName>
</protein>
<dbReference type="AlphaFoldDB" id="A0A1M7K3F7"/>
<dbReference type="STRING" id="310782.SAMN05216499_112135"/>
<proteinExistence type="predicted"/>
<dbReference type="OrthoDB" id="4570646at2"/>
<name>A0A1M7K3F7_9ACTN</name>
<feature type="domain" description="DUF397" evidence="1">
    <location>
        <begin position="14"/>
        <end position="67"/>
    </location>
</feature>
<accession>A0A1M7K3F7</accession>
<gene>
    <name evidence="2" type="ORF">SAMN05216499_112135</name>
</gene>
<keyword evidence="3" id="KW-1185">Reference proteome</keyword>
<organism evidence="2 3">
    <name type="scientific">Actinacidiphila paucisporea</name>
    <dbReference type="NCBI Taxonomy" id="310782"/>
    <lineage>
        <taxon>Bacteria</taxon>
        <taxon>Bacillati</taxon>
        <taxon>Actinomycetota</taxon>
        <taxon>Actinomycetes</taxon>
        <taxon>Kitasatosporales</taxon>
        <taxon>Streptomycetaceae</taxon>
        <taxon>Actinacidiphila</taxon>
    </lineage>
</organism>
<dbReference type="Proteomes" id="UP000184111">
    <property type="component" value="Unassembled WGS sequence"/>
</dbReference>